<keyword evidence="1" id="KW-0812">Transmembrane</keyword>
<proteinExistence type="predicted"/>
<dbReference type="Proteomes" id="UP000535182">
    <property type="component" value="Unassembled WGS sequence"/>
</dbReference>
<evidence type="ECO:0000256" key="1">
    <source>
        <dbReference type="SAM" id="Phobius"/>
    </source>
</evidence>
<keyword evidence="1" id="KW-0472">Membrane</keyword>
<gene>
    <name evidence="2" type="ORF">HDF14_004366</name>
</gene>
<organism evidence="2 3">
    <name type="scientific">Tunturiibacter gelidiferens</name>
    <dbReference type="NCBI Taxonomy" id="3069689"/>
    <lineage>
        <taxon>Bacteria</taxon>
        <taxon>Pseudomonadati</taxon>
        <taxon>Acidobacteriota</taxon>
        <taxon>Terriglobia</taxon>
        <taxon>Terriglobales</taxon>
        <taxon>Acidobacteriaceae</taxon>
        <taxon>Tunturiibacter</taxon>
    </lineage>
</organism>
<dbReference type="RefSeq" id="WP_183980424.1">
    <property type="nucleotide sequence ID" value="NZ_JACHEB010000011.1"/>
</dbReference>
<reference evidence="2 3" key="1">
    <citation type="submission" date="2020-08" db="EMBL/GenBank/DDBJ databases">
        <title>Genomic Encyclopedia of Type Strains, Phase IV (KMG-V): Genome sequencing to study the core and pangenomes of soil and plant-associated prokaryotes.</title>
        <authorList>
            <person name="Whitman W."/>
        </authorList>
    </citation>
    <scope>NUCLEOTIDE SEQUENCE [LARGE SCALE GENOMIC DNA]</scope>
    <source>
        <strain evidence="2 3">X5P2</strain>
    </source>
</reference>
<name>A0A9X0U657_9BACT</name>
<evidence type="ECO:0000313" key="2">
    <source>
        <dbReference type="EMBL" id="MBB5330730.1"/>
    </source>
</evidence>
<feature type="transmembrane region" description="Helical" evidence="1">
    <location>
        <begin position="12"/>
        <end position="32"/>
    </location>
</feature>
<dbReference type="AlphaFoldDB" id="A0A9X0U657"/>
<keyword evidence="1" id="KW-1133">Transmembrane helix</keyword>
<protein>
    <submittedName>
        <fullName evidence="2">Uncharacterized protein</fullName>
    </submittedName>
</protein>
<sequence>MVGDKVRCWNRNVPIGRICFVVGLILVALWLLPYVTMPASDLCWGLSHNWTPTYQNRPLKVPLMWRQEPTPAGTHSIALRRSSRRLTYLGSESIDIQDNRLKPFDSTAAMQRWKSIEPRLQQPGDWTEEFSGNTFVQTHYSCLSTHRIRLLSVHVVCFSNDGMWSAALMGSEKSVEDFQKILHNLSTLYDPT</sequence>
<comment type="caution">
    <text evidence="2">The sequence shown here is derived from an EMBL/GenBank/DDBJ whole genome shotgun (WGS) entry which is preliminary data.</text>
</comment>
<evidence type="ECO:0000313" key="3">
    <source>
        <dbReference type="Proteomes" id="UP000535182"/>
    </source>
</evidence>
<accession>A0A9X0U657</accession>
<keyword evidence="3" id="KW-1185">Reference proteome</keyword>
<dbReference type="EMBL" id="JACHEB010000011">
    <property type="protein sequence ID" value="MBB5330730.1"/>
    <property type="molecule type" value="Genomic_DNA"/>
</dbReference>